<dbReference type="EMBL" id="GL890823">
    <property type="protein sequence ID" value="EGJ35139.1"/>
    <property type="molecule type" value="Genomic_DNA"/>
</dbReference>
<dbReference type="AlphaFoldDB" id="F4XJ59"/>
<protein>
    <submittedName>
        <fullName evidence="1">Uncharacterized protein</fullName>
    </submittedName>
</protein>
<accession>F4XJ59</accession>
<reference evidence="2" key="1">
    <citation type="journal article" date="2011" name="Proc. Natl. Acad. Sci. U.S.A.">
        <title>Genomic insights into the physiology and ecology of the marine filamentous cyanobacterium Lyngbya majuscula.</title>
        <authorList>
            <person name="Jones A.C."/>
            <person name="Monroe E.A."/>
            <person name="Podell S."/>
            <person name="Hess W.R."/>
            <person name="Klages S."/>
            <person name="Esquenazi E."/>
            <person name="Niessen S."/>
            <person name="Hoover H."/>
            <person name="Rothmann M."/>
            <person name="Lasken R.S."/>
            <person name="Yates J.R.III."/>
            <person name="Reinhardt R."/>
            <person name="Kube M."/>
            <person name="Burkart M.D."/>
            <person name="Allen E.E."/>
            <person name="Dorrestein P.C."/>
            <person name="Gerwick W.H."/>
            <person name="Gerwick L."/>
        </authorList>
    </citation>
    <scope>NUCLEOTIDE SEQUENCE [LARGE SCALE GENOMIC DNA]</scope>
    <source>
        <strain evidence="2">3L</strain>
    </source>
</reference>
<gene>
    <name evidence="1" type="ORF">LYNGBM3L_07570</name>
</gene>
<evidence type="ECO:0000313" key="2">
    <source>
        <dbReference type="Proteomes" id="UP000003959"/>
    </source>
</evidence>
<name>F4XJ59_9CYAN</name>
<keyword evidence="2" id="KW-1185">Reference proteome</keyword>
<dbReference type="OrthoDB" id="451939at2"/>
<dbReference type="eggNOG" id="ENOG502ZI5Z">
    <property type="taxonomic scope" value="Bacteria"/>
</dbReference>
<organism evidence="1 2">
    <name type="scientific">Moorena producens 3L</name>
    <dbReference type="NCBI Taxonomy" id="489825"/>
    <lineage>
        <taxon>Bacteria</taxon>
        <taxon>Bacillati</taxon>
        <taxon>Cyanobacteriota</taxon>
        <taxon>Cyanophyceae</taxon>
        <taxon>Coleofasciculales</taxon>
        <taxon>Coleofasciculaceae</taxon>
        <taxon>Moorena</taxon>
    </lineage>
</organism>
<dbReference type="Proteomes" id="UP000003959">
    <property type="component" value="Unassembled WGS sequence"/>
</dbReference>
<dbReference type="RefSeq" id="WP_008178369.1">
    <property type="nucleotide sequence ID" value="NZ_GL890823.1"/>
</dbReference>
<evidence type="ECO:0000313" key="1">
    <source>
        <dbReference type="EMBL" id="EGJ35139.1"/>
    </source>
</evidence>
<sequence>MLNFNQFWSKLLHKIPSIGKFFMLMALSSSLVLMFFLTPSIAQFTPQQQLPTEEGSETQSSPEIGWEFLGSRELNQTEITEIEYEGECPGNKSFYREARFTSSETPPAPGRRVVVRTVTRGVASDPYPYTDREYDQGRSSEATRMAFGTRHSSRKLHVLDGDNEFEYEIKEGDSIIDSGVFTAVIEKLADVRRRDAESSTESVCMNSEVPNYLCADIRTRTEYTCPGSSRVIRTVFEPNNTKITTLISNQTPLSVKFWINDTIQTLSSGKHNMYTKNFLTIEFTSCYVRRGRRINPEECTNQTMSLQPGKRYRFKLSKLDSGFLNLEDFPR</sequence>
<dbReference type="HOGENOM" id="CLU_713330_0_0_3"/>
<proteinExistence type="predicted"/>